<feature type="domain" description="Gfo/Idh/MocA-like oxidoreductase N-terminal" evidence="1">
    <location>
        <begin position="7"/>
        <end position="121"/>
    </location>
</feature>
<dbReference type="InterPro" id="IPR052515">
    <property type="entry name" value="Gfo/Idh/MocA_Oxidoreductase"/>
</dbReference>
<evidence type="ECO:0000313" key="4">
    <source>
        <dbReference type="Proteomes" id="UP000824211"/>
    </source>
</evidence>
<dbReference type="EMBL" id="DWXX01000173">
    <property type="protein sequence ID" value="HJB59804.1"/>
    <property type="molecule type" value="Genomic_DNA"/>
</dbReference>
<dbReference type="Proteomes" id="UP000824211">
    <property type="component" value="Unassembled WGS sequence"/>
</dbReference>
<dbReference type="PANTHER" id="PTHR43249">
    <property type="entry name" value="UDP-N-ACETYL-2-AMINO-2-DEOXY-D-GLUCURONATE OXIDASE"/>
    <property type="match status" value="1"/>
</dbReference>
<dbReference type="SUPFAM" id="SSF51735">
    <property type="entry name" value="NAD(P)-binding Rossmann-fold domains"/>
    <property type="match status" value="1"/>
</dbReference>
<dbReference type="GO" id="GO:0000166">
    <property type="term" value="F:nucleotide binding"/>
    <property type="evidence" value="ECO:0007669"/>
    <property type="project" value="InterPro"/>
</dbReference>
<comment type="caution">
    <text evidence="3">The sequence shown here is derived from an EMBL/GenBank/DDBJ whole genome shotgun (WGS) entry which is preliminary data.</text>
</comment>
<name>A0A9D2S8C5_9FIRM</name>
<dbReference type="SUPFAM" id="SSF55347">
    <property type="entry name" value="Glyceraldehyde-3-phosphate dehydrogenase-like, C-terminal domain"/>
    <property type="match status" value="1"/>
</dbReference>
<protein>
    <submittedName>
        <fullName evidence="3">Gfo/Idh/MocA family oxidoreductase</fullName>
    </submittedName>
</protein>
<dbReference type="Gene3D" id="3.30.360.10">
    <property type="entry name" value="Dihydrodipicolinate Reductase, domain 2"/>
    <property type="match status" value="1"/>
</dbReference>
<dbReference type="InterPro" id="IPR036291">
    <property type="entry name" value="NAD(P)-bd_dom_sf"/>
</dbReference>
<dbReference type="PANTHER" id="PTHR43249:SF1">
    <property type="entry name" value="D-GLUCOSIDE 3-DEHYDROGENASE"/>
    <property type="match status" value="1"/>
</dbReference>
<dbReference type="InterPro" id="IPR000683">
    <property type="entry name" value="Gfo/Idh/MocA-like_OxRdtase_N"/>
</dbReference>
<gene>
    <name evidence="3" type="ORF">H9771_09165</name>
</gene>
<organism evidence="3 4">
    <name type="scientific">Candidatus Faecalibacterium faecipullorum</name>
    <dbReference type="NCBI Taxonomy" id="2838578"/>
    <lineage>
        <taxon>Bacteria</taxon>
        <taxon>Bacillati</taxon>
        <taxon>Bacillota</taxon>
        <taxon>Clostridia</taxon>
        <taxon>Eubacteriales</taxon>
        <taxon>Oscillospiraceae</taxon>
        <taxon>Faecalibacterium</taxon>
    </lineage>
</organism>
<reference evidence="3" key="1">
    <citation type="journal article" date="2021" name="PeerJ">
        <title>Extensive microbial diversity within the chicken gut microbiome revealed by metagenomics and culture.</title>
        <authorList>
            <person name="Gilroy R."/>
            <person name="Ravi A."/>
            <person name="Getino M."/>
            <person name="Pursley I."/>
            <person name="Horton D.L."/>
            <person name="Alikhan N.F."/>
            <person name="Baker D."/>
            <person name="Gharbi K."/>
            <person name="Hall N."/>
            <person name="Watson M."/>
            <person name="Adriaenssens E.M."/>
            <person name="Foster-Nyarko E."/>
            <person name="Jarju S."/>
            <person name="Secka A."/>
            <person name="Antonio M."/>
            <person name="Oren A."/>
            <person name="Chaudhuri R.R."/>
            <person name="La Ragione R."/>
            <person name="Hildebrand F."/>
            <person name="Pallen M.J."/>
        </authorList>
    </citation>
    <scope>NUCLEOTIDE SEQUENCE</scope>
    <source>
        <strain evidence="3">ChiHjej9B8-13557</strain>
    </source>
</reference>
<dbReference type="Pfam" id="PF01408">
    <property type="entry name" value="GFO_IDH_MocA"/>
    <property type="match status" value="1"/>
</dbReference>
<evidence type="ECO:0000313" key="3">
    <source>
        <dbReference type="EMBL" id="HJB59804.1"/>
    </source>
</evidence>
<sequence length="383" mass="41530">MEERTIIRAAVIGMGNMGSQYAALLAAGAVPGMELAAVTRVRPETLAARGLTLPAALPVYQTADELFAAVDAGALALDAVIIATPHRLHEPQAAEAMGRGLAVLCDKPAGICSAAARRMEQARPDGLVCGYVFHHRTFPAYQAIRRLVQSGALGKVKRVSWTATSWYRSNAYYAGSGWRGSWEKDGGGVLLNQCPHNLDMLQWICGMPARTRAFCHQGKYHPIPVEDEAAAYFEWADGATGVFIASTGEAPGVDRLEIAMDDGLILCEPDGVRVARLDRPECSYRSAPGTGFEKPACSWEQFPMEKDPDAYAHVLQNFAACIRSGRPDEMLAPWAEGRKSLALSNAIYLSSWTGQTVDLPAPDTPAERAFESAFEAEWRKQFV</sequence>
<dbReference type="Pfam" id="PF22725">
    <property type="entry name" value="GFO_IDH_MocA_C3"/>
    <property type="match status" value="1"/>
</dbReference>
<dbReference type="AlphaFoldDB" id="A0A9D2S8C5"/>
<dbReference type="InterPro" id="IPR055170">
    <property type="entry name" value="GFO_IDH_MocA-like_dom"/>
</dbReference>
<evidence type="ECO:0000259" key="1">
    <source>
        <dbReference type="Pfam" id="PF01408"/>
    </source>
</evidence>
<proteinExistence type="predicted"/>
<accession>A0A9D2S8C5</accession>
<feature type="domain" description="GFO/IDH/MocA-like oxidoreductase" evidence="2">
    <location>
        <begin position="141"/>
        <end position="265"/>
    </location>
</feature>
<dbReference type="Gene3D" id="3.40.50.720">
    <property type="entry name" value="NAD(P)-binding Rossmann-like Domain"/>
    <property type="match status" value="1"/>
</dbReference>
<reference evidence="3" key="2">
    <citation type="submission" date="2021-04" db="EMBL/GenBank/DDBJ databases">
        <authorList>
            <person name="Gilroy R."/>
        </authorList>
    </citation>
    <scope>NUCLEOTIDE SEQUENCE</scope>
    <source>
        <strain evidence="3">ChiHjej9B8-13557</strain>
    </source>
</reference>
<evidence type="ECO:0000259" key="2">
    <source>
        <dbReference type="Pfam" id="PF22725"/>
    </source>
</evidence>